<gene>
    <name evidence="2" type="ORF">M378DRAFT_524820</name>
</gene>
<keyword evidence="1" id="KW-0472">Membrane</keyword>
<evidence type="ECO:0000256" key="1">
    <source>
        <dbReference type="SAM" id="Phobius"/>
    </source>
</evidence>
<protein>
    <submittedName>
        <fullName evidence="2">Uncharacterized protein</fullName>
    </submittedName>
</protein>
<feature type="transmembrane region" description="Helical" evidence="1">
    <location>
        <begin position="91"/>
        <end position="111"/>
    </location>
</feature>
<dbReference type="InParanoid" id="A0A0C2WI70"/>
<keyword evidence="1" id="KW-0812">Transmembrane</keyword>
<evidence type="ECO:0000313" key="3">
    <source>
        <dbReference type="Proteomes" id="UP000054549"/>
    </source>
</evidence>
<accession>A0A0C2WI70</accession>
<dbReference type="HOGENOM" id="CLU_2145209_0_0_1"/>
<keyword evidence="1" id="KW-1133">Transmembrane helix</keyword>
<proteinExistence type="predicted"/>
<dbReference type="Proteomes" id="UP000054549">
    <property type="component" value="Unassembled WGS sequence"/>
</dbReference>
<sequence length="112" mass="12637">MSRWGVELAPESTLRLSLLFLPPGLFPTVLLFSRANPSLPPTRFKRVLNLSFPAHPPGFFFSLVSFPIFIRTGIRTLSHLYGPYVTDTSDIGLLLSLCTRTYGYSVMFFFAM</sequence>
<name>A0A0C2WI70_AMAMK</name>
<dbReference type="EMBL" id="KN818428">
    <property type="protein sequence ID" value="KIL56346.1"/>
    <property type="molecule type" value="Genomic_DNA"/>
</dbReference>
<organism evidence="2 3">
    <name type="scientific">Amanita muscaria (strain Koide BX008)</name>
    <dbReference type="NCBI Taxonomy" id="946122"/>
    <lineage>
        <taxon>Eukaryota</taxon>
        <taxon>Fungi</taxon>
        <taxon>Dikarya</taxon>
        <taxon>Basidiomycota</taxon>
        <taxon>Agaricomycotina</taxon>
        <taxon>Agaricomycetes</taxon>
        <taxon>Agaricomycetidae</taxon>
        <taxon>Agaricales</taxon>
        <taxon>Pluteineae</taxon>
        <taxon>Amanitaceae</taxon>
        <taxon>Amanita</taxon>
    </lineage>
</organism>
<evidence type="ECO:0000313" key="2">
    <source>
        <dbReference type="EMBL" id="KIL56346.1"/>
    </source>
</evidence>
<keyword evidence="3" id="KW-1185">Reference proteome</keyword>
<feature type="transmembrane region" description="Helical" evidence="1">
    <location>
        <begin position="12"/>
        <end position="32"/>
    </location>
</feature>
<reference evidence="2 3" key="1">
    <citation type="submission" date="2014-04" db="EMBL/GenBank/DDBJ databases">
        <title>Evolutionary Origins and Diversification of the Mycorrhizal Mutualists.</title>
        <authorList>
            <consortium name="DOE Joint Genome Institute"/>
            <consortium name="Mycorrhizal Genomics Consortium"/>
            <person name="Kohler A."/>
            <person name="Kuo A."/>
            <person name="Nagy L.G."/>
            <person name="Floudas D."/>
            <person name="Copeland A."/>
            <person name="Barry K.W."/>
            <person name="Cichocki N."/>
            <person name="Veneault-Fourrey C."/>
            <person name="LaButti K."/>
            <person name="Lindquist E.A."/>
            <person name="Lipzen A."/>
            <person name="Lundell T."/>
            <person name="Morin E."/>
            <person name="Murat C."/>
            <person name="Riley R."/>
            <person name="Ohm R."/>
            <person name="Sun H."/>
            <person name="Tunlid A."/>
            <person name="Henrissat B."/>
            <person name="Grigoriev I.V."/>
            <person name="Hibbett D.S."/>
            <person name="Martin F."/>
        </authorList>
    </citation>
    <scope>NUCLEOTIDE SEQUENCE [LARGE SCALE GENOMIC DNA]</scope>
    <source>
        <strain evidence="2 3">Koide BX008</strain>
    </source>
</reference>
<feature type="transmembrane region" description="Helical" evidence="1">
    <location>
        <begin position="52"/>
        <end position="70"/>
    </location>
</feature>
<dbReference type="AlphaFoldDB" id="A0A0C2WI70"/>